<evidence type="ECO:0000256" key="2">
    <source>
        <dbReference type="ARBA" id="ARBA00022859"/>
    </source>
</evidence>
<dbReference type="SMART" id="SM00406">
    <property type="entry name" value="IGv"/>
    <property type="match status" value="1"/>
</dbReference>
<dbReference type="GO" id="GO:0002250">
    <property type="term" value="P:adaptive immune response"/>
    <property type="evidence" value="ECO:0007669"/>
    <property type="project" value="UniProtKB-KW"/>
</dbReference>
<evidence type="ECO:0000256" key="3">
    <source>
        <dbReference type="ARBA" id="ARBA00023130"/>
    </source>
</evidence>
<keyword evidence="4" id="KW-0675">Receptor</keyword>
<dbReference type="PaxDb" id="9796-ENSECAP00000027055"/>
<dbReference type="Ensembl" id="ENSECAT00000054068.3">
    <property type="protein sequence ID" value="ENSECAP00000027055.1"/>
    <property type="gene ID" value="ENSECAG00000036508.3"/>
</dbReference>
<keyword evidence="5" id="KW-0393">Immunoglobulin domain</keyword>
<feature type="chain" id="PRO_5018675801" description="Ig-like domain-containing protein" evidence="7">
    <location>
        <begin position="20"/>
        <end position="136"/>
    </location>
</feature>
<dbReference type="Proteomes" id="UP000002281">
    <property type="component" value="Chromosome 1"/>
</dbReference>
<dbReference type="CDD" id="cd04983">
    <property type="entry name" value="IgV_TCR_alpha"/>
    <property type="match status" value="1"/>
</dbReference>
<reference evidence="9" key="2">
    <citation type="submission" date="2025-08" db="UniProtKB">
        <authorList>
            <consortium name="Ensembl"/>
        </authorList>
    </citation>
    <scope>IDENTIFICATION</scope>
    <source>
        <strain evidence="9">Thoroughbred</strain>
    </source>
</reference>
<keyword evidence="3" id="KW-1064">Adaptive immunity</keyword>
<dbReference type="InterPro" id="IPR013106">
    <property type="entry name" value="Ig_V-set"/>
</dbReference>
<evidence type="ECO:0000256" key="5">
    <source>
        <dbReference type="ARBA" id="ARBA00023319"/>
    </source>
</evidence>
<dbReference type="GO" id="GO:0009617">
    <property type="term" value="P:response to bacterium"/>
    <property type="evidence" value="ECO:0000318"/>
    <property type="project" value="GO_Central"/>
</dbReference>
<dbReference type="InterPro" id="IPR007110">
    <property type="entry name" value="Ig-like_dom"/>
</dbReference>
<dbReference type="GO" id="GO:0042101">
    <property type="term" value="C:T cell receptor complex"/>
    <property type="evidence" value="ECO:0007669"/>
    <property type="project" value="UniProtKB-KW"/>
</dbReference>
<accession>A0A3Q2H280</accession>
<sequence>MDKPLSLLILWLQLDWVSSKQQVEQSPEALSVREGDSLALNCSYTDSAIYSLQWFRQDPGKGLASLLLIQSNEREQISGRMKASLDESSRHSALYIAASQPGDSATYLCAVRHSAQRAPVTNTQTLRLGLQLRVLS</sequence>
<evidence type="ECO:0000256" key="6">
    <source>
        <dbReference type="ARBA" id="ARBA00043266"/>
    </source>
</evidence>
<organism evidence="9 10">
    <name type="scientific">Equus caballus</name>
    <name type="common">Horse</name>
    <dbReference type="NCBI Taxonomy" id="9796"/>
    <lineage>
        <taxon>Eukaryota</taxon>
        <taxon>Metazoa</taxon>
        <taxon>Chordata</taxon>
        <taxon>Craniata</taxon>
        <taxon>Vertebrata</taxon>
        <taxon>Euteleostomi</taxon>
        <taxon>Mammalia</taxon>
        <taxon>Eutheria</taxon>
        <taxon>Laurasiatheria</taxon>
        <taxon>Perissodactyla</taxon>
        <taxon>Equidae</taxon>
        <taxon>Equus</taxon>
    </lineage>
</organism>
<dbReference type="Pfam" id="PF07686">
    <property type="entry name" value="V-set"/>
    <property type="match status" value="1"/>
</dbReference>
<dbReference type="GeneTree" id="ENSGT00940000163708"/>
<keyword evidence="10" id="KW-1185">Reference proteome</keyword>
<dbReference type="AlphaFoldDB" id="A0A3Q2H280"/>
<evidence type="ECO:0000313" key="10">
    <source>
        <dbReference type="Proteomes" id="UP000002281"/>
    </source>
</evidence>
<keyword evidence="2" id="KW-0391">Immunity</keyword>
<dbReference type="STRING" id="9796.ENSECAP00000027055"/>
<dbReference type="Bgee" id="ENSECAG00000036508">
    <property type="expression patterns" value="Expressed in leukocyte and 4 other cell types or tissues"/>
</dbReference>
<proteinExistence type="predicted"/>
<evidence type="ECO:0000256" key="7">
    <source>
        <dbReference type="SAM" id="SignalP"/>
    </source>
</evidence>
<feature type="domain" description="Ig-like" evidence="8">
    <location>
        <begin position="21"/>
        <end position="121"/>
    </location>
</feature>
<dbReference type="Gene3D" id="2.60.40.10">
    <property type="entry name" value="Immunoglobulins"/>
    <property type="match status" value="1"/>
</dbReference>
<reference evidence="9" key="3">
    <citation type="submission" date="2025-09" db="UniProtKB">
        <authorList>
            <consortium name="Ensembl"/>
        </authorList>
    </citation>
    <scope>IDENTIFICATION</scope>
    <source>
        <strain evidence="9">Thoroughbred</strain>
    </source>
</reference>
<evidence type="ECO:0000256" key="1">
    <source>
        <dbReference type="ARBA" id="ARBA00022729"/>
    </source>
</evidence>
<dbReference type="PROSITE" id="PS50835">
    <property type="entry name" value="IG_LIKE"/>
    <property type="match status" value="1"/>
</dbReference>
<evidence type="ECO:0000313" key="9">
    <source>
        <dbReference type="Ensembl" id="ENSECAP00000027055.1"/>
    </source>
</evidence>
<name>A0A3Q2H280_HORSE</name>
<dbReference type="InterPro" id="IPR036179">
    <property type="entry name" value="Ig-like_dom_sf"/>
</dbReference>
<keyword evidence="6" id="KW-1279">T cell receptor</keyword>
<feature type="signal peptide" evidence="7">
    <location>
        <begin position="1"/>
        <end position="19"/>
    </location>
</feature>
<dbReference type="OMA" id="QWVSSKQ"/>
<dbReference type="PANTHER" id="PTHR19343:SF13">
    <property type="entry name" value="T CELL RECEPTOR ALPHA VARIABLE 21"/>
    <property type="match status" value="1"/>
</dbReference>
<dbReference type="FunCoup" id="A0A3Q2H280">
    <property type="interactions" value="91"/>
</dbReference>
<dbReference type="InterPro" id="IPR051006">
    <property type="entry name" value="TCR_variable_domain"/>
</dbReference>
<evidence type="ECO:0000256" key="4">
    <source>
        <dbReference type="ARBA" id="ARBA00023170"/>
    </source>
</evidence>
<evidence type="ECO:0000259" key="8">
    <source>
        <dbReference type="PROSITE" id="PS50835"/>
    </source>
</evidence>
<dbReference type="InterPro" id="IPR013783">
    <property type="entry name" value="Ig-like_fold"/>
</dbReference>
<dbReference type="InterPro" id="IPR003599">
    <property type="entry name" value="Ig_sub"/>
</dbReference>
<dbReference type="SUPFAM" id="SSF48726">
    <property type="entry name" value="Immunoglobulin"/>
    <property type="match status" value="1"/>
</dbReference>
<keyword evidence="1 7" id="KW-0732">Signal</keyword>
<dbReference type="InParanoid" id="A0A3Q2H280"/>
<protein>
    <recommendedName>
        <fullName evidence="8">Ig-like domain-containing protein</fullName>
    </recommendedName>
</protein>
<reference evidence="9 10" key="1">
    <citation type="journal article" date="2009" name="Science">
        <title>Genome sequence, comparative analysis, and population genetics of the domestic horse.</title>
        <authorList>
            <consortium name="Broad Institute Genome Sequencing Platform"/>
            <consortium name="Broad Institute Whole Genome Assembly Team"/>
            <person name="Wade C.M."/>
            <person name="Giulotto E."/>
            <person name="Sigurdsson S."/>
            <person name="Zoli M."/>
            <person name="Gnerre S."/>
            <person name="Imsland F."/>
            <person name="Lear T.L."/>
            <person name="Adelson D.L."/>
            <person name="Bailey E."/>
            <person name="Bellone R.R."/>
            <person name="Bloecker H."/>
            <person name="Distl O."/>
            <person name="Edgar R.C."/>
            <person name="Garber M."/>
            <person name="Leeb T."/>
            <person name="Mauceli E."/>
            <person name="MacLeod J.N."/>
            <person name="Penedo M.C.T."/>
            <person name="Raison J.M."/>
            <person name="Sharpe T."/>
            <person name="Vogel J."/>
            <person name="Andersson L."/>
            <person name="Antczak D.F."/>
            <person name="Biagi T."/>
            <person name="Binns M.M."/>
            <person name="Chowdhary B.P."/>
            <person name="Coleman S.J."/>
            <person name="Della Valle G."/>
            <person name="Fryc S."/>
            <person name="Guerin G."/>
            <person name="Hasegawa T."/>
            <person name="Hill E.W."/>
            <person name="Jurka J."/>
            <person name="Kiialainen A."/>
            <person name="Lindgren G."/>
            <person name="Liu J."/>
            <person name="Magnani E."/>
            <person name="Mickelson J.R."/>
            <person name="Murray J."/>
            <person name="Nergadze S.G."/>
            <person name="Onofrio R."/>
            <person name="Pedroni S."/>
            <person name="Piras M.F."/>
            <person name="Raudsepp T."/>
            <person name="Rocchi M."/>
            <person name="Roeed K.H."/>
            <person name="Ryder O.A."/>
            <person name="Searle S."/>
            <person name="Skow L."/>
            <person name="Swinburne J.E."/>
            <person name="Syvaenen A.C."/>
            <person name="Tozaki T."/>
            <person name="Valberg S.J."/>
            <person name="Vaudin M."/>
            <person name="White J.R."/>
            <person name="Zody M.C."/>
            <person name="Lander E.S."/>
            <person name="Lindblad-Toh K."/>
        </authorList>
    </citation>
    <scope>NUCLEOTIDE SEQUENCE [LARGE SCALE GENOMIC DNA]</scope>
    <source>
        <strain evidence="9 10">Thoroughbred</strain>
    </source>
</reference>
<dbReference type="PANTHER" id="PTHR19343">
    <property type="entry name" value="T CELL RECEPTOR ALPHA VARIABLE 1-2"/>
    <property type="match status" value="1"/>
</dbReference>
<dbReference type="SMART" id="SM00409">
    <property type="entry name" value="IG"/>
    <property type="match status" value="1"/>
</dbReference>